<dbReference type="PROSITE" id="PS00139">
    <property type="entry name" value="THIOL_PROTEASE_CYS"/>
    <property type="match status" value="1"/>
</dbReference>
<dbReference type="PROSITE" id="PS50878">
    <property type="entry name" value="RT_POL"/>
    <property type="match status" value="1"/>
</dbReference>
<dbReference type="CDD" id="cd02248">
    <property type="entry name" value="Peptidase_C1A"/>
    <property type="match status" value="1"/>
</dbReference>
<dbReference type="Gene3D" id="3.30.420.10">
    <property type="entry name" value="Ribonuclease H-like superfamily/Ribonuclease H"/>
    <property type="match status" value="1"/>
</dbReference>
<dbReference type="InterPro" id="IPR012337">
    <property type="entry name" value="RNaseH-like_sf"/>
</dbReference>
<dbReference type="InterPro" id="IPR000118">
    <property type="entry name" value="Granulin"/>
</dbReference>
<dbReference type="InterPro" id="IPR044730">
    <property type="entry name" value="RNase_H-like_dom_plant"/>
</dbReference>
<reference evidence="8" key="1">
    <citation type="submission" date="2018-02" db="EMBL/GenBank/DDBJ databases">
        <authorList>
            <person name="Cohen D.B."/>
            <person name="Kent A.D."/>
        </authorList>
    </citation>
    <scope>NUCLEOTIDE SEQUENCE</scope>
</reference>
<dbReference type="PROSITE" id="PS00639">
    <property type="entry name" value="THIOL_PROTEASE_HIS"/>
    <property type="match status" value="1"/>
</dbReference>
<dbReference type="SUPFAM" id="SSF57277">
    <property type="entry name" value="Granulin repeat"/>
    <property type="match status" value="1"/>
</dbReference>
<evidence type="ECO:0000256" key="3">
    <source>
        <dbReference type="ARBA" id="ARBA00022801"/>
    </source>
</evidence>
<dbReference type="SMART" id="SM00277">
    <property type="entry name" value="GRAN"/>
    <property type="match status" value="1"/>
</dbReference>
<evidence type="ECO:0000256" key="1">
    <source>
        <dbReference type="ARBA" id="ARBA00008455"/>
    </source>
</evidence>
<dbReference type="Gene3D" id="3.60.10.10">
    <property type="entry name" value="Endonuclease/exonuclease/phosphatase"/>
    <property type="match status" value="1"/>
</dbReference>
<evidence type="ECO:0000256" key="2">
    <source>
        <dbReference type="ARBA" id="ARBA00022670"/>
    </source>
</evidence>
<dbReference type="GO" id="GO:0008234">
    <property type="term" value="F:cysteine-type peptidase activity"/>
    <property type="evidence" value="ECO:0007669"/>
    <property type="project" value="UniProtKB-KW"/>
</dbReference>
<evidence type="ECO:0000256" key="6">
    <source>
        <dbReference type="ARBA" id="ARBA00023180"/>
    </source>
</evidence>
<dbReference type="Pfam" id="PF08246">
    <property type="entry name" value="Inhibitor_I29"/>
    <property type="match status" value="1"/>
</dbReference>
<dbReference type="InterPro" id="IPR000477">
    <property type="entry name" value="RT_dom"/>
</dbReference>
<dbReference type="InterPro" id="IPR036397">
    <property type="entry name" value="RNaseH_sf"/>
</dbReference>
<dbReference type="InterPro" id="IPR000169">
    <property type="entry name" value="Pept_cys_AS"/>
</dbReference>
<feature type="domain" description="Reverse transcriptase" evidence="7">
    <location>
        <begin position="531"/>
        <end position="802"/>
    </location>
</feature>
<keyword evidence="6" id="KW-0325">Glycoprotein</keyword>
<dbReference type="InterPro" id="IPR005135">
    <property type="entry name" value="Endo/exonuclease/phosphatase"/>
</dbReference>
<keyword evidence="4" id="KW-0788">Thiol protease</keyword>
<proteinExistence type="inferred from homology"/>
<dbReference type="GO" id="GO:0004523">
    <property type="term" value="F:RNA-DNA hybrid ribonuclease activity"/>
    <property type="evidence" value="ECO:0007669"/>
    <property type="project" value="InterPro"/>
</dbReference>
<dbReference type="Gene3D" id="2.10.25.160">
    <property type="entry name" value="Granulin"/>
    <property type="match status" value="1"/>
</dbReference>
<keyword evidence="5" id="KW-1015">Disulfide bond</keyword>
<dbReference type="InterPro" id="IPR013201">
    <property type="entry name" value="Prot_inhib_I29"/>
</dbReference>
<dbReference type="PROSITE" id="PS00640">
    <property type="entry name" value="THIOL_PROTEASE_ASN"/>
    <property type="match status" value="1"/>
</dbReference>
<evidence type="ECO:0000256" key="4">
    <source>
        <dbReference type="ARBA" id="ARBA00022807"/>
    </source>
</evidence>
<dbReference type="GO" id="GO:0006508">
    <property type="term" value="P:proteolysis"/>
    <property type="evidence" value="ECO:0007669"/>
    <property type="project" value="UniProtKB-KW"/>
</dbReference>
<dbReference type="InterPro" id="IPR025661">
    <property type="entry name" value="Pept_asp_AS"/>
</dbReference>
<dbReference type="Pfam" id="PF00078">
    <property type="entry name" value="RVT_1"/>
    <property type="match status" value="1"/>
</dbReference>
<dbReference type="CDD" id="cd06222">
    <property type="entry name" value="RNase_H_like"/>
    <property type="match status" value="1"/>
</dbReference>
<dbReference type="InterPro" id="IPR037277">
    <property type="entry name" value="Granulin_sf"/>
</dbReference>
<gene>
    <name evidence="8" type="ORF">FSB_LOCUS35098</name>
</gene>
<dbReference type="PANTHER" id="PTHR12411">
    <property type="entry name" value="CYSTEINE PROTEASE FAMILY C1-RELATED"/>
    <property type="match status" value="1"/>
</dbReference>
<dbReference type="InterPro" id="IPR038765">
    <property type="entry name" value="Papain-like_cys_pep_sf"/>
</dbReference>
<comment type="similarity">
    <text evidence="1">Belongs to the peptidase C1 family.</text>
</comment>
<dbReference type="Gene3D" id="3.90.70.10">
    <property type="entry name" value="Cysteine proteinases"/>
    <property type="match status" value="1"/>
</dbReference>
<dbReference type="InterPro" id="IPR039417">
    <property type="entry name" value="Peptidase_C1A_papain-like"/>
</dbReference>
<dbReference type="InterPro" id="IPR000668">
    <property type="entry name" value="Peptidase_C1A_C"/>
</dbReference>
<dbReference type="SUPFAM" id="SSF54001">
    <property type="entry name" value="Cysteine proteinases"/>
    <property type="match status" value="1"/>
</dbReference>
<sequence>MKLLEKENVSTAQGTRTVFGDITNATQPKVREPKVQSAKKSWKKLARTPAPLRAMNCLVWNCRGLGNPRTVQELARLVCAQDPTVVFLIETWQDEGPLERLRCKLHFDNKFVANSQNKGGGLCLLWKSSTNIKVHSFSPSHIDAVVDDNTPNAWRFTGFYGAPETSKREESWALLRRLNSQSTLPWCCMGDFNELVRLEEKQGRHNRSERQMQLFRDVLDDCGFVDLGFNGPKFTWTNNRMGDMTWERLDRAVATPEWLLCFPSARVYHLDVRWSDHKPLWVSTNPMKRQIRKPFRFEEVWTSDQGCEETVANAWKKSVNGVPMFSVWEKIHTCRRELRSWSKHNFGNIKTKIKEVEHRLKQAEEVSMQGHQHHQVRYLRRELHSLLAKEERLWRQRSRAEWLKAEDRNTRYFHCRATQRQRRNYVYQLKNSEGQWTTNHAQAPALFLDHYHSLFQTGFPDQIDQVAEHIMPMVTEEMNADLNRAFTPGKVVAALKQMAPLKAPGPDGLPPLFFQKYWHLIGDEVTEAVLTCLNTGKILKAINHTYITLIPKIQNPEAVVDFRPISLCNVIYKIISKVLANRLKIILPKIVSESQSAFVPGRLITDNILVAFETLHHMQHQKKGRIGSMALKLDMSKAYDRVEWKYLQRVMERMGFSSKWVTIMMECISTVSYSILVNGEPHRFIKPSRSLRQGDPLSPYLFLLCAEGFHSLLQKEKIAGALKGVSISRGGPKITHLFFADDSLLFCREILIKSMAQAIPAYAMSCFRLPNRLIQEIEVLIRRFWWGQSGDKGKMHWLSWNTLCKSKASGGIGFRELGCFNEALLAKQVWRLMHNPSSLFYKVFKAKYFPRCSILEANPISTSSYAWKSIMSARDLIKKGSTWRVGNGSDIRIWGDKWLPSSYNKLISSPPLPQSSLSQVAHLIDHQSRTWKEGLIRETFLPHDATTIMGIPLSSHPQSDCLVWGGTRNGRYAVRSGYHLLIHERAQADPGPSDTTAMTNLWHSIWSLQVPPKTRHFLWRSCHESLPTQRNLHNRHILDDPTCENCSNQVETTLHALWNCKSIQEVWQTLPWGRRLQGATYADFMDLWHRCTQLLSTTELQLFSMVTWLIWYHRNRVRLHQPTDQITRIVPRAQELITEFTNEQDCPPISLIVSKESAVIKWQPPAEGRYKVNYDGAIFRNTNEAGLGVIIRNARGAVMGSMCQRVPFPHSIEAVEATAARCAIQFAKDLGLPEIDLEGDSKIVVDALLLFGPCTTFYGHIIEDIKLIVRGLSSVHFQHVKRDGNNLAHLLAKRARLNESLEVWLESVPPESSSTMAIFLVMILTVSSALDMSIIGYDKTHGDKSSCRTDEELMSMYEAWLVKHGKTYNALGEKERRFEIFKDNLRFIDEHNSENRTYTVGLNRFADLTNEEYRAMYLGAKKSGIKRRLSKPRSDRYETRVGDQLPESVDWRKEGAVVDVKDQGSCGSCWAFSTIAAVEGINKIVTGDLISLSEQELVDCDTSYNEGCNGGLMDYAFEFIINNGGIDTDEDYPYKASDGRCDTFRRNAKVVTIDDYEDVPANNEKALQKAVANQPVSVAIEAGGRDFQFYNSGVFTGRCGTALDHGVAAVGYGTENGVDYWIVRNSWGGSWGEEGYLKMERNLVGTATGKCGIAMEASYPIKKGQNPPNPGPSPPSPIKPPAVCDSYYSCPESNTCCCAYEYGNYCFAWGCCPLEGATCCDDHYSCCPHDYPICNVNAGTCLMSKNNPLGVKALRRTPAKPHWAIGSDGKSSSA</sequence>
<dbReference type="Pfam" id="PF00396">
    <property type="entry name" value="Granulin"/>
    <property type="match status" value="1"/>
</dbReference>
<dbReference type="PRINTS" id="PR00705">
    <property type="entry name" value="PAPAIN"/>
</dbReference>
<protein>
    <recommendedName>
        <fullName evidence="7">Reverse transcriptase domain-containing protein</fullName>
    </recommendedName>
</protein>
<keyword evidence="3" id="KW-0378">Hydrolase</keyword>
<evidence type="ECO:0000259" key="7">
    <source>
        <dbReference type="PROSITE" id="PS50878"/>
    </source>
</evidence>
<dbReference type="Pfam" id="PF13456">
    <property type="entry name" value="RVT_3"/>
    <property type="match status" value="1"/>
</dbReference>
<dbReference type="Pfam" id="PF00112">
    <property type="entry name" value="Peptidase_C1"/>
    <property type="match status" value="1"/>
</dbReference>
<dbReference type="InterPro" id="IPR026960">
    <property type="entry name" value="RVT-Znf"/>
</dbReference>
<dbReference type="Pfam" id="PF13966">
    <property type="entry name" value="zf-RVT"/>
    <property type="match status" value="1"/>
</dbReference>
<dbReference type="EMBL" id="OIVN01002890">
    <property type="protein sequence ID" value="SPD07216.1"/>
    <property type="molecule type" value="Genomic_DNA"/>
</dbReference>
<dbReference type="SUPFAM" id="SSF53098">
    <property type="entry name" value="Ribonuclease H-like"/>
    <property type="match status" value="1"/>
</dbReference>
<dbReference type="Pfam" id="PF03372">
    <property type="entry name" value="Exo_endo_phos"/>
    <property type="match status" value="1"/>
</dbReference>
<dbReference type="FunFam" id="3.90.70.10:FF:000068">
    <property type="entry name" value="Cysteine protease 1"/>
    <property type="match status" value="1"/>
</dbReference>
<organism evidence="8">
    <name type="scientific">Fagus sylvatica</name>
    <name type="common">Beechnut</name>
    <dbReference type="NCBI Taxonomy" id="28930"/>
    <lineage>
        <taxon>Eukaryota</taxon>
        <taxon>Viridiplantae</taxon>
        <taxon>Streptophyta</taxon>
        <taxon>Embryophyta</taxon>
        <taxon>Tracheophyta</taxon>
        <taxon>Spermatophyta</taxon>
        <taxon>Magnoliopsida</taxon>
        <taxon>eudicotyledons</taxon>
        <taxon>Gunneridae</taxon>
        <taxon>Pentapetalae</taxon>
        <taxon>rosids</taxon>
        <taxon>fabids</taxon>
        <taxon>Fagales</taxon>
        <taxon>Fagaceae</taxon>
        <taxon>Fagus</taxon>
    </lineage>
</organism>
<evidence type="ECO:0000256" key="5">
    <source>
        <dbReference type="ARBA" id="ARBA00023157"/>
    </source>
</evidence>
<accession>A0A2N9GY38</accession>
<dbReference type="SMART" id="SM00848">
    <property type="entry name" value="Inhibitor_I29"/>
    <property type="match status" value="1"/>
</dbReference>
<keyword evidence="2" id="KW-0645">Protease</keyword>
<dbReference type="InterPro" id="IPR002156">
    <property type="entry name" value="RNaseH_domain"/>
</dbReference>
<dbReference type="InterPro" id="IPR025660">
    <property type="entry name" value="Pept_his_AS"/>
</dbReference>
<dbReference type="SMART" id="SM00645">
    <property type="entry name" value="Pept_C1"/>
    <property type="match status" value="1"/>
</dbReference>
<dbReference type="InterPro" id="IPR013128">
    <property type="entry name" value="Peptidase_C1A"/>
</dbReference>
<dbReference type="CDD" id="cd01650">
    <property type="entry name" value="RT_nLTR_like"/>
    <property type="match status" value="1"/>
</dbReference>
<dbReference type="FunFam" id="2.10.25.160:FF:000002">
    <property type="entry name" value="Cysteine protease 1"/>
    <property type="match status" value="1"/>
</dbReference>
<evidence type="ECO:0000313" key="8">
    <source>
        <dbReference type="EMBL" id="SPD07216.1"/>
    </source>
</evidence>
<dbReference type="GO" id="GO:0003676">
    <property type="term" value="F:nucleic acid binding"/>
    <property type="evidence" value="ECO:0007669"/>
    <property type="project" value="InterPro"/>
</dbReference>
<dbReference type="SUPFAM" id="SSF56219">
    <property type="entry name" value="DNase I-like"/>
    <property type="match status" value="1"/>
</dbReference>
<dbReference type="InterPro" id="IPR036691">
    <property type="entry name" value="Endo/exonu/phosph_ase_sf"/>
</dbReference>
<name>A0A2N9GY38_FAGSY</name>